<evidence type="ECO:0000313" key="13">
    <source>
        <dbReference type="Proteomes" id="UP000193218"/>
    </source>
</evidence>
<dbReference type="Gene3D" id="3.30.70.270">
    <property type="match status" value="1"/>
</dbReference>
<dbReference type="GO" id="GO:0008270">
    <property type="term" value="F:zinc ion binding"/>
    <property type="evidence" value="ECO:0007669"/>
    <property type="project" value="UniProtKB-KW"/>
</dbReference>
<dbReference type="Pfam" id="PF00817">
    <property type="entry name" value="IMS"/>
    <property type="match status" value="1"/>
</dbReference>
<reference evidence="12 13" key="1">
    <citation type="submission" date="2017-03" db="EMBL/GenBank/DDBJ databases">
        <title>Widespread Adenine N6-methylation of Active Genes in Fungi.</title>
        <authorList>
            <consortium name="DOE Joint Genome Institute"/>
            <person name="Mondo S.J."/>
            <person name="Dannebaum R.O."/>
            <person name="Kuo R.C."/>
            <person name="Louie K.B."/>
            <person name="Bewick A.J."/>
            <person name="Labutti K."/>
            <person name="Haridas S."/>
            <person name="Kuo A."/>
            <person name="Salamov A."/>
            <person name="Ahrendt S.R."/>
            <person name="Lau R."/>
            <person name="Bowen B.P."/>
            <person name="Lipzen A."/>
            <person name="Sullivan W."/>
            <person name="Andreopoulos W.B."/>
            <person name="Clum A."/>
            <person name="Lindquist E."/>
            <person name="Daum C."/>
            <person name="Northen T.R."/>
            <person name="Ramamoorthy G."/>
            <person name="Schmitz R.J."/>
            <person name="Gryganskyi A."/>
            <person name="Culley D."/>
            <person name="Magnuson J."/>
            <person name="James T.Y."/>
            <person name="O'Malley M.A."/>
            <person name="Stajich J.E."/>
            <person name="Spatafora J.W."/>
            <person name="Visel A."/>
            <person name="Grigoriev I.V."/>
        </authorList>
    </citation>
    <scope>NUCLEOTIDE SEQUENCE [LARGE SCALE GENOMIC DNA]</scope>
    <source>
        <strain evidence="12 13">NRRL Y-17943</strain>
    </source>
</reference>
<dbReference type="GO" id="GO:0007064">
    <property type="term" value="P:mitotic sister chromatid cohesion"/>
    <property type="evidence" value="ECO:0007669"/>
    <property type="project" value="UniProtKB-ARBA"/>
</dbReference>
<dbReference type="InterPro" id="IPR052230">
    <property type="entry name" value="DNA_polymerase_eta"/>
</dbReference>
<keyword evidence="2" id="KW-0808">Transferase</keyword>
<dbReference type="FunFam" id="1.10.150.20:FF:000014">
    <property type="entry name" value="Polymerase (DNA directed), eta"/>
    <property type="match status" value="1"/>
</dbReference>
<dbReference type="GO" id="GO:0035861">
    <property type="term" value="C:site of double-strand break"/>
    <property type="evidence" value="ECO:0007669"/>
    <property type="project" value="TreeGrafter"/>
</dbReference>
<keyword evidence="6" id="KW-0862">Zinc</keyword>
<dbReference type="InParanoid" id="A0A1Y1URH0"/>
<dbReference type="PROSITE" id="PS51907">
    <property type="entry name" value="ZF_UBZ3"/>
    <property type="match status" value="1"/>
</dbReference>
<feature type="region of interest" description="Disordered" evidence="9">
    <location>
        <begin position="622"/>
        <end position="650"/>
    </location>
</feature>
<dbReference type="RefSeq" id="XP_021874319.1">
    <property type="nucleotide sequence ID" value="XM_022017682.1"/>
</dbReference>
<evidence type="ECO:0000256" key="9">
    <source>
        <dbReference type="SAM" id="MobiDB-lite"/>
    </source>
</evidence>
<dbReference type="FunFam" id="3.40.1170.60:FF:000008">
    <property type="entry name" value="DNA polymerase eta subunit"/>
    <property type="match status" value="1"/>
</dbReference>
<dbReference type="Gene3D" id="3.30.1490.100">
    <property type="entry name" value="DNA polymerase, Y-family, little finger domain"/>
    <property type="match status" value="1"/>
</dbReference>
<name>A0A1Y1URH0_9TREE</name>
<dbReference type="Gene3D" id="3.40.1170.60">
    <property type="match status" value="1"/>
</dbReference>
<feature type="compositionally biased region" description="Basic and acidic residues" evidence="9">
    <location>
        <begin position="639"/>
        <end position="650"/>
    </location>
</feature>
<dbReference type="OrthoDB" id="5723at2759"/>
<keyword evidence="4" id="KW-0227">DNA damage</keyword>
<keyword evidence="5" id="KW-0863">Zinc-finger</keyword>
<dbReference type="Pfam" id="PF21704">
    <property type="entry name" value="POLH-Rev1_HhH"/>
    <property type="match status" value="1"/>
</dbReference>
<organism evidence="12 13">
    <name type="scientific">Kockovaella imperatae</name>
    <dbReference type="NCBI Taxonomy" id="4999"/>
    <lineage>
        <taxon>Eukaryota</taxon>
        <taxon>Fungi</taxon>
        <taxon>Dikarya</taxon>
        <taxon>Basidiomycota</taxon>
        <taxon>Agaricomycotina</taxon>
        <taxon>Tremellomycetes</taxon>
        <taxon>Tremellales</taxon>
        <taxon>Cuniculitremaceae</taxon>
        <taxon>Kockovaella</taxon>
    </lineage>
</organism>
<dbReference type="InterPro" id="IPR036775">
    <property type="entry name" value="DNA_pol_Y-fam_lit_finger_sf"/>
</dbReference>
<feature type="domain" description="UmuC" evidence="10">
    <location>
        <begin position="58"/>
        <end position="334"/>
    </location>
</feature>
<dbReference type="InterPro" id="IPR001126">
    <property type="entry name" value="UmuC"/>
</dbReference>
<evidence type="ECO:0000256" key="2">
    <source>
        <dbReference type="ARBA" id="ARBA00022679"/>
    </source>
</evidence>
<evidence type="ECO:0000256" key="5">
    <source>
        <dbReference type="ARBA" id="ARBA00022771"/>
    </source>
</evidence>
<evidence type="ECO:0000256" key="7">
    <source>
        <dbReference type="ARBA" id="ARBA00023204"/>
    </source>
</evidence>
<sequence>MNDLLAGASALSCHVMEECTAGPSSLKPRGGQVSPAKETYRHLLSPSALTPSNPFRVIAHCDVDAAYAQFEAARIGSPDDAPLIVIQWETIIAVNYPARKYGITRCAGMGPKEALELCPHLTVVHTATFRPGEMESGYWDDANVLTHKVSLDPYRKESAKIMAIFKELVPAGSVEKASIDEAYIDLTPVVIEQLLERFPFLSSVPLDAPRGLDSHLPPAPPIQWSHTDNLLPDEETNDDIPSSPMSQRSLEDEELHVRPRTPTPWRDWALVIGAEIMTMVRKEIWTRLHYTCSSGIAHNKAMAKRKPNGQTILRHSAVRRFLATRDFTEIRNLGGKLGRAIGEEYGSERVEDLLNVTLPEMQAKFGDEVIWVYNLIRGIDETALTSRTLPKSMIASKNVLPAITKPSEGERIIKLLGGELALRLREAREISPHLWAKTLVLSWRIGFGYGVNNVRSRQCGFPQLNVPKADDPTISSEKLEAIQHHMLEELIVKLGQRMWDAVAKGLWVRSKQTLITTLSMQFTGVQRVEEGQKGIGGFLTAGPQKRSLDLTEGTEEEDVQQPPAPRDIETIQSDAAISDDASWTCSRCQEVLQDSEGHLPLDRRKMEHEDYHAALDLQASLETRLEPATSPLKSKRRKTGNDIRRFFKPS</sequence>
<keyword evidence="13" id="KW-1185">Reference proteome</keyword>
<keyword evidence="3" id="KW-0479">Metal-binding</keyword>
<evidence type="ECO:0000256" key="6">
    <source>
        <dbReference type="ARBA" id="ARBA00022833"/>
    </source>
</evidence>
<dbReference type="InterPro" id="IPR043502">
    <property type="entry name" value="DNA/RNA_pol_sf"/>
</dbReference>
<dbReference type="AlphaFoldDB" id="A0A1Y1URH0"/>
<dbReference type="GO" id="GO:0005634">
    <property type="term" value="C:nucleus"/>
    <property type="evidence" value="ECO:0007669"/>
    <property type="project" value="UniProtKB-SubCell"/>
</dbReference>
<evidence type="ECO:0000256" key="4">
    <source>
        <dbReference type="ARBA" id="ARBA00022763"/>
    </source>
</evidence>
<comment type="caution">
    <text evidence="12">The sequence shown here is derived from an EMBL/GenBank/DDBJ whole genome shotgun (WGS) entry which is preliminary data.</text>
</comment>
<gene>
    <name evidence="12" type="ORF">BD324DRAFT_647559</name>
</gene>
<dbReference type="PROSITE" id="PS50173">
    <property type="entry name" value="UMUC"/>
    <property type="match status" value="1"/>
</dbReference>
<dbReference type="GO" id="GO:0003887">
    <property type="term" value="F:DNA-directed DNA polymerase activity"/>
    <property type="evidence" value="ECO:0007669"/>
    <property type="project" value="TreeGrafter"/>
</dbReference>
<keyword evidence="8" id="KW-0539">Nucleus</keyword>
<dbReference type="PIRSF" id="PIRSF036603">
    <property type="entry name" value="DPol_eta"/>
    <property type="match status" value="1"/>
</dbReference>
<evidence type="ECO:0000256" key="1">
    <source>
        <dbReference type="ARBA" id="ARBA00004123"/>
    </source>
</evidence>
<dbReference type="GO" id="GO:0070987">
    <property type="term" value="P:error-free translesion synthesis"/>
    <property type="evidence" value="ECO:0007669"/>
    <property type="project" value="UniProtKB-ARBA"/>
</dbReference>
<dbReference type="GO" id="GO:0009314">
    <property type="term" value="P:response to radiation"/>
    <property type="evidence" value="ECO:0007669"/>
    <property type="project" value="TreeGrafter"/>
</dbReference>
<dbReference type="Proteomes" id="UP000193218">
    <property type="component" value="Unassembled WGS sequence"/>
</dbReference>
<feature type="region of interest" description="Disordered" evidence="9">
    <location>
        <begin position="215"/>
        <end position="258"/>
    </location>
</feature>
<dbReference type="SUPFAM" id="SSF56672">
    <property type="entry name" value="DNA/RNA polymerases"/>
    <property type="match status" value="1"/>
</dbReference>
<evidence type="ECO:0008006" key="14">
    <source>
        <dbReference type="Google" id="ProtNLM"/>
    </source>
</evidence>
<feature type="domain" description="UBZ3-type" evidence="11">
    <location>
        <begin position="578"/>
        <end position="620"/>
    </location>
</feature>
<comment type="subcellular location">
    <subcellularLocation>
        <location evidence="1">Nucleus</location>
    </subcellularLocation>
</comment>
<dbReference type="GO" id="GO:0006281">
    <property type="term" value="P:DNA repair"/>
    <property type="evidence" value="ECO:0007669"/>
    <property type="project" value="UniProtKB-KW"/>
</dbReference>
<dbReference type="GO" id="GO:0005657">
    <property type="term" value="C:replication fork"/>
    <property type="evidence" value="ECO:0007669"/>
    <property type="project" value="UniProtKB-ARBA"/>
</dbReference>
<evidence type="ECO:0000313" key="12">
    <source>
        <dbReference type="EMBL" id="ORX40640.1"/>
    </source>
</evidence>
<dbReference type="GO" id="GO:0003684">
    <property type="term" value="F:damaged DNA binding"/>
    <property type="evidence" value="ECO:0007669"/>
    <property type="project" value="InterPro"/>
</dbReference>
<dbReference type="FunCoup" id="A0A1Y1URH0">
    <property type="interactions" value="197"/>
</dbReference>
<evidence type="ECO:0000259" key="11">
    <source>
        <dbReference type="PROSITE" id="PS51907"/>
    </source>
</evidence>
<accession>A0A1Y1URH0</accession>
<evidence type="ECO:0000259" key="10">
    <source>
        <dbReference type="PROSITE" id="PS50173"/>
    </source>
</evidence>
<dbReference type="STRING" id="4999.A0A1Y1URH0"/>
<dbReference type="GO" id="GO:0042276">
    <property type="term" value="P:error-prone translesion synthesis"/>
    <property type="evidence" value="ECO:0007669"/>
    <property type="project" value="TreeGrafter"/>
</dbReference>
<dbReference type="EMBL" id="NBSH01000001">
    <property type="protein sequence ID" value="ORX40640.1"/>
    <property type="molecule type" value="Genomic_DNA"/>
</dbReference>
<dbReference type="PANTHER" id="PTHR45873">
    <property type="entry name" value="DNA POLYMERASE ETA"/>
    <property type="match status" value="1"/>
</dbReference>
<dbReference type="InterPro" id="IPR043128">
    <property type="entry name" value="Rev_trsase/Diguanyl_cyclase"/>
</dbReference>
<dbReference type="GeneID" id="33559491"/>
<evidence type="ECO:0000256" key="3">
    <source>
        <dbReference type="ARBA" id="ARBA00022723"/>
    </source>
</evidence>
<feature type="compositionally biased region" description="Polar residues" evidence="9">
    <location>
        <begin position="239"/>
        <end position="248"/>
    </location>
</feature>
<dbReference type="InterPro" id="IPR041298">
    <property type="entry name" value="UBZ3"/>
</dbReference>
<protein>
    <recommendedName>
        <fullName evidence="14">UmuC domain-containing protein</fullName>
    </recommendedName>
</protein>
<keyword evidence="7" id="KW-0234">DNA repair</keyword>
<dbReference type="Gene3D" id="1.10.150.20">
    <property type="entry name" value="5' to 3' exonuclease, C-terminal subdomain"/>
    <property type="match status" value="1"/>
</dbReference>
<proteinExistence type="predicted"/>
<dbReference type="SUPFAM" id="SSF100879">
    <property type="entry name" value="Lesion bypass DNA polymerase (Y-family), little finger domain"/>
    <property type="match status" value="1"/>
</dbReference>
<evidence type="ECO:0000256" key="8">
    <source>
        <dbReference type="ARBA" id="ARBA00023242"/>
    </source>
</evidence>
<dbReference type="PANTHER" id="PTHR45873:SF1">
    <property type="entry name" value="DNA POLYMERASE ETA"/>
    <property type="match status" value="1"/>
</dbReference>